<dbReference type="EMBL" id="CR382136">
    <property type="protein sequence ID" value="CAG87382.1"/>
    <property type="molecule type" value="Genomic_DNA"/>
</dbReference>
<protein>
    <submittedName>
        <fullName evidence="1">DEHA2D16676p</fullName>
    </submittedName>
</protein>
<keyword evidence="2" id="KW-1185">Reference proteome</keyword>
<evidence type="ECO:0000313" key="2">
    <source>
        <dbReference type="Proteomes" id="UP000000599"/>
    </source>
</evidence>
<accession>Q6BRF9</accession>
<dbReference type="GeneID" id="2901767"/>
<organism evidence="1 2">
    <name type="scientific">Debaryomyces hansenii (strain ATCC 36239 / CBS 767 / BCRC 21394 / JCM 1990 / NBRC 0083 / IGC 2968)</name>
    <name type="common">Yeast</name>
    <name type="synonym">Torulaspora hansenii</name>
    <dbReference type="NCBI Taxonomy" id="284592"/>
    <lineage>
        <taxon>Eukaryota</taxon>
        <taxon>Fungi</taxon>
        <taxon>Dikarya</taxon>
        <taxon>Ascomycota</taxon>
        <taxon>Saccharomycotina</taxon>
        <taxon>Pichiomycetes</taxon>
        <taxon>Debaryomycetaceae</taxon>
        <taxon>Debaryomyces</taxon>
    </lineage>
</organism>
<dbReference type="InParanoid" id="Q6BRF9"/>
<dbReference type="eggNOG" id="ENOG502RXKB">
    <property type="taxonomic scope" value="Eukaryota"/>
</dbReference>
<dbReference type="FunCoup" id="Q6BRF9">
    <property type="interactions" value="174"/>
</dbReference>
<dbReference type="AlphaFoldDB" id="Q6BRF9"/>
<dbReference type="KEGG" id="dha:DEHA2D16676g"/>
<dbReference type="PIRSF" id="PIRSF022944">
    <property type="entry name" value="Ribosomal_MRP8_mit"/>
    <property type="match status" value="1"/>
</dbReference>
<dbReference type="Proteomes" id="UP000000599">
    <property type="component" value="Chromosome D"/>
</dbReference>
<dbReference type="OMA" id="ENFHIND"/>
<name>Q6BRF9_DEBHA</name>
<dbReference type="RefSeq" id="XP_459211.1">
    <property type="nucleotide sequence ID" value="XM_459211.1"/>
</dbReference>
<dbReference type="VEuPathDB" id="FungiDB:DEHA2D16676g"/>
<dbReference type="HOGENOM" id="CLU_110337_0_0_1"/>
<sequence>MADKKDLTLEQLHDQVQSLSKVVEMQSQLIAKTGKQLMDIQVKDVKSKMNADTEKSSSKVANVDMDDYATNEDIIQLVGELQGQLDMLEDRNIRRTINSHLGIDDEDGLIIPIPNKDGDEPPYDFCPANIDELVKLNKYEIVQLCEFYELVIPMDQQEHLKRFLQNNNEMVDMEGAKRLLEVGADNATLMERVDAYSEKQIDELFDLLTRFIGVRVIRGNYAW</sequence>
<dbReference type="Pfam" id="PF07957">
    <property type="entry name" value="DUF3294"/>
    <property type="match status" value="1"/>
</dbReference>
<gene>
    <name evidence="1" type="ordered locus">DEHA2D16676g</name>
</gene>
<evidence type="ECO:0000313" key="1">
    <source>
        <dbReference type="EMBL" id="CAG87382.1"/>
    </source>
</evidence>
<dbReference type="InterPro" id="IPR012917">
    <property type="entry name" value="DUF3294"/>
</dbReference>
<dbReference type="OrthoDB" id="4076200at2759"/>
<reference evidence="1 2" key="1">
    <citation type="journal article" date="2004" name="Nature">
        <title>Genome evolution in yeasts.</title>
        <authorList>
            <consortium name="Genolevures"/>
            <person name="Dujon B."/>
            <person name="Sherman D."/>
            <person name="Fischer G."/>
            <person name="Durrens P."/>
            <person name="Casaregola S."/>
            <person name="Lafontaine I."/>
            <person name="de Montigny J."/>
            <person name="Marck C."/>
            <person name="Neuveglise C."/>
            <person name="Talla E."/>
            <person name="Goffard N."/>
            <person name="Frangeul L."/>
            <person name="Aigle M."/>
            <person name="Anthouard V."/>
            <person name="Babour A."/>
            <person name="Barbe V."/>
            <person name="Barnay S."/>
            <person name="Blanchin S."/>
            <person name="Beckerich J.M."/>
            <person name="Beyne E."/>
            <person name="Bleykasten C."/>
            <person name="Boisrame A."/>
            <person name="Boyer J."/>
            <person name="Cattolico L."/>
            <person name="Confanioleri F."/>
            <person name="de Daruvar A."/>
            <person name="Despons L."/>
            <person name="Fabre E."/>
            <person name="Fairhead C."/>
            <person name="Ferry-Dumazet H."/>
            <person name="Groppi A."/>
            <person name="Hantraye F."/>
            <person name="Hennequin C."/>
            <person name="Jauniaux N."/>
            <person name="Joyet P."/>
            <person name="Kachouri R."/>
            <person name="Kerrest A."/>
            <person name="Koszul R."/>
            <person name="Lemaire M."/>
            <person name="Lesur I."/>
            <person name="Ma L."/>
            <person name="Muller H."/>
            <person name="Nicaud J.M."/>
            <person name="Nikolski M."/>
            <person name="Oztas S."/>
            <person name="Ozier-Kalogeropoulos O."/>
            <person name="Pellenz S."/>
            <person name="Potier S."/>
            <person name="Richard G.F."/>
            <person name="Straub M.L."/>
            <person name="Suleau A."/>
            <person name="Swennene D."/>
            <person name="Tekaia F."/>
            <person name="Wesolowski-Louvel M."/>
            <person name="Westhof E."/>
            <person name="Wirth B."/>
            <person name="Zeniou-Meyer M."/>
            <person name="Zivanovic I."/>
            <person name="Bolotin-Fukuhara M."/>
            <person name="Thierry A."/>
            <person name="Bouchier C."/>
            <person name="Caudron B."/>
            <person name="Scarpelli C."/>
            <person name="Gaillardin C."/>
            <person name="Weissenbach J."/>
            <person name="Wincker P."/>
            <person name="Souciet J.L."/>
        </authorList>
    </citation>
    <scope>NUCLEOTIDE SEQUENCE [LARGE SCALE GENOMIC DNA]</scope>
    <source>
        <strain evidence="2">ATCC 36239 / CBS 767 / BCRC 21394 / JCM 1990 / NBRC 0083 / IGC 2968</strain>
    </source>
</reference>
<proteinExistence type="predicted"/>